<evidence type="ECO:0000313" key="8">
    <source>
        <dbReference type="EMBL" id="MUF05498.1"/>
    </source>
</evidence>
<evidence type="ECO:0000256" key="6">
    <source>
        <dbReference type="SAM" id="Phobius"/>
    </source>
</evidence>
<dbReference type="InterPro" id="IPR007267">
    <property type="entry name" value="GtrA_DPMS_TM"/>
</dbReference>
<evidence type="ECO:0000256" key="1">
    <source>
        <dbReference type="ARBA" id="ARBA00004141"/>
    </source>
</evidence>
<evidence type="ECO:0000256" key="4">
    <source>
        <dbReference type="ARBA" id="ARBA00022989"/>
    </source>
</evidence>
<comment type="similarity">
    <text evidence="2">Belongs to the GtrA family.</text>
</comment>
<evidence type="ECO:0000256" key="2">
    <source>
        <dbReference type="ARBA" id="ARBA00009399"/>
    </source>
</evidence>
<protein>
    <recommendedName>
        <fullName evidence="7">GtrA/DPMS transmembrane domain-containing protein</fullName>
    </recommendedName>
</protein>
<comment type="caution">
    <text evidence="8">The sequence shown here is derived from an EMBL/GenBank/DDBJ whole genome shotgun (WGS) entry which is preliminary data.</text>
</comment>
<feature type="transmembrane region" description="Helical" evidence="6">
    <location>
        <begin position="51"/>
        <end position="71"/>
    </location>
</feature>
<dbReference type="Proteomes" id="UP000438196">
    <property type="component" value="Unassembled WGS sequence"/>
</dbReference>
<keyword evidence="5 6" id="KW-0472">Membrane</keyword>
<name>A0A6I3W7B2_9PSED</name>
<evidence type="ECO:0000313" key="9">
    <source>
        <dbReference type="Proteomes" id="UP000438196"/>
    </source>
</evidence>
<dbReference type="Pfam" id="PF04138">
    <property type="entry name" value="GtrA_DPMS_TM"/>
    <property type="match status" value="1"/>
</dbReference>
<feature type="transmembrane region" description="Helical" evidence="6">
    <location>
        <begin position="91"/>
        <end position="115"/>
    </location>
</feature>
<proteinExistence type="inferred from homology"/>
<dbReference type="GO" id="GO:0000271">
    <property type="term" value="P:polysaccharide biosynthetic process"/>
    <property type="evidence" value="ECO:0007669"/>
    <property type="project" value="InterPro"/>
</dbReference>
<feature type="transmembrane region" description="Helical" evidence="6">
    <location>
        <begin position="28"/>
        <end position="45"/>
    </location>
</feature>
<dbReference type="InterPro" id="IPR051401">
    <property type="entry name" value="GtrA_CellWall_Glycosyl"/>
</dbReference>
<dbReference type="AlphaFoldDB" id="A0A6I3W7B2"/>
<keyword evidence="9" id="KW-1185">Reference proteome</keyword>
<keyword evidence="3 6" id="KW-0812">Transmembrane</keyword>
<reference evidence="8 9" key="1">
    <citation type="submission" date="2019-11" db="EMBL/GenBank/DDBJ databases">
        <title>Pseudomonas karstica sp. nov. and Pseudomonas spelaei sp. nov. from karst caves.</title>
        <authorList>
            <person name="Zeman M."/>
        </authorList>
    </citation>
    <scope>NUCLEOTIDE SEQUENCE [LARGE SCALE GENOMIC DNA]</scope>
    <source>
        <strain evidence="8 9">CCM 7893</strain>
    </source>
</reference>
<keyword evidence="4 6" id="KW-1133">Transmembrane helix</keyword>
<dbReference type="PANTHER" id="PTHR38459">
    <property type="entry name" value="PROPHAGE BACTOPRENOL-LINKED GLUCOSE TRANSLOCASE HOMOLOG"/>
    <property type="match status" value="1"/>
</dbReference>
<evidence type="ECO:0000259" key="7">
    <source>
        <dbReference type="Pfam" id="PF04138"/>
    </source>
</evidence>
<organism evidence="8 9">
    <name type="scientific">Pseudomonas spelaei</name>
    <dbReference type="NCBI Taxonomy" id="1055469"/>
    <lineage>
        <taxon>Bacteria</taxon>
        <taxon>Pseudomonadati</taxon>
        <taxon>Pseudomonadota</taxon>
        <taxon>Gammaproteobacteria</taxon>
        <taxon>Pseudomonadales</taxon>
        <taxon>Pseudomonadaceae</taxon>
        <taxon>Pseudomonas</taxon>
    </lineage>
</organism>
<dbReference type="EMBL" id="WNNK01000010">
    <property type="protein sequence ID" value="MUF05498.1"/>
    <property type="molecule type" value="Genomic_DNA"/>
</dbReference>
<sequence>MPISCIRPITTVPIFMTQLPLDDRSSRLFYYLVVGVLATGAHYITLLLLSFVLPVLVSTLIGALLGTLVSYQGNKRWTFVTSTDPPDAHQWLRFSITALAYNLGNLSLMALLLGFLPLHPWLMQMITTAALTLITFRINQHWTFRHEPIKT</sequence>
<gene>
    <name evidence="8" type="ORF">GNF76_14180</name>
</gene>
<dbReference type="GO" id="GO:0005886">
    <property type="term" value="C:plasma membrane"/>
    <property type="evidence" value="ECO:0007669"/>
    <property type="project" value="TreeGrafter"/>
</dbReference>
<evidence type="ECO:0000256" key="3">
    <source>
        <dbReference type="ARBA" id="ARBA00022692"/>
    </source>
</evidence>
<evidence type="ECO:0000256" key="5">
    <source>
        <dbReference type="ARBA" id="ARBA00023136"/>
    </source>
</evidence>
<comment type="subcellular location">
    <subcellularLocation>
        <location evidence="1">Membrane</location>
        <topology evidence="1">Multi-pass membrane protein</topology>
    </subcellularLocation>
</comment>
<dbReference type="PANTHER" id="PTHR38459:SF1">
    <property type="entry name" value="PROPHAGE BACTOPRENOL-LINKED GLUCOSE TRANSLOCASE HOMOLOG"/>
    <property type="match status" value="1"/>
</dbReference>
<feature type="transmembrane region" description="Helical" evidence="6">
    <location>
        <begin position="121"/>
        <end position="138"/>
    </location>
</feature>
<accession>A0A6I3W7B2</accession>
<feature type="domain" description="GtrA/DPMS transmembrane" evidence="7">
    <location>
        <begin position="31"/>
        <end position="144"/>
    </location>
</feature>
<dbReference type="OrthoDB" id="6906022at2"/>